<name>A0ABQ9WXN9_9EUKA</name>
<dbReference type="Proteomes" id="UP001281761">
    <property type="component" value="Unassembled WGS sequence"/>
</dbReference>
<feature type="region of interest" description="Disordered" evidence="1">
    <location>
        <begin position="170"/>
        <end position="205"/>
    </location>
</feature>
<evidence type="ECO:0000313" key="2">
    <source>
        <dbReference type="EMBL" id="KAK2944286.1"/>
    </source>
</evidence>
<accession>A0ABQ9WXN9</accession>
<gene>
    <name evidence="2" type="ORF">BLNAU_20782</name>
</gene>
<feature type="compositionally biased region" description="Polar residues" evidence="1">
    <location>
        <begin position="176"/>
        <end position="195"/>
    </location>
</feature>
<organism evidence="2 3">
    <name type="scientific">Blattamonas nauphoetae</name>
    <dbReference type="NCBI Taxonomy" id="2049346"/>
    <lineage>
        <taxon>Eukaryota</taxon>
        <taxon>Metamonada</taxon>
        <taxon>Preaxostyla</taxon>
        <taxon>Oxymonadida</taxon>
        <taxon>Blattamonas</taxon>
    </lineage>
</organism>
<keyword evidence="3" id="KW-1185">Reference proteome</keyword>
<dbReference type="EMBL" id="JARBJD010000305">
    <property type="protein sequence ID" value="KAK2944286.1"/>
    <property type="molecule type" value="Genomic_DNA"/>
</dbReference>
<proteinExistence type="predicted"/>
<comment type="caution">
    <text evidence="2">The sequence shown here is derived from an EMBL/GenBank/DDBJ whole genome shotgun (WGS) entry which is preliminary data.</text>
</comment>
<sequence>MIPQIHLSARVFTNPFTLARKIDAPSTLSMSQRLRTQNQISQASLPHSFVYSPQIPLLCPALPHSPFHSLTVDLTDARNIVFQIRFLPKKPNFQLSMKIQRSLLRIGPLPIIASRFSPNVFMTDAWSSTFYHVKKPCFPASYIAESSSQPAQSALHNLAFSFGSPTSAGGRKASVASPNPHSGSTIGASGQTGSSAMPHFHLPAN</sequence>
<evidence type="ECO:0000313" key="3">
    <source>
        <dbReference type="Proteomes" id="UP001281761"/>
    </source>
</evidence>
<evidence type="ECO:0000256" key="1">
    <source>
        <dbReference type="SAM" id="MobiDB-lite"/>
    </source>
</evidence>
<reference evidence="2 3" key="1">
    <citation type="journal article" date="2022" name="bioRxiv">
        <title>Genomics of Preaxostyla Flagellates Illuminates Evolutionary Transitions and the Path Towards Mitochondrial Loss.</title>
        <authorList>
            <person name="Novak L.V.F."/>
            <person name="Treitli S.C."/>
            <person name="Pyrih J."/>
            <person name="Halakuc P."/>
            <person name="Pipaliya S.V."/>
            <person name="Vacek V."/>
            <person name="Brzon O."/>
            <person name="Soukal P."/>
            <person name="Eme L."/>
            <person name="Dacks J.B."/>
            <person name="Karnkowska A."/>
            <person name="Elias M."/>
            <person name="Hampl V."/>
        </authorList>
    </citation>
    <scope>NUCLEOTIDE SEQUENCE [LARGE SCALE GENOMIC DNA]</scope>
    <source>
        <strain evidence="2">NAU3</strain>
        <tissue evidence="2">Gut</tissue>
    </source>
</reference>
<protein>
    <submittedName>
        <fullName evidence="2">Uncharacterized protein</fullName>
    </submittedName>
</protein>